<evidence type="ECO:0000313" key="3">
    <source>
        <dbReference type="Proteomes" id="UP000321938"/>
    </source>
</evidence>
<evidence type="ECO:0000313" key="2">
    <source>
        <dbReference type="EMBL" id="TXE15640.1"/>
    </source>
</evidence>
<protein>
    <submittedName>
        <fullName evidence="2">DUF4139 domain-containing protein</fullName>
    </submittedName>
</protein>
<dbReference type="Proteomes" id="UP000321938">
    <property type="component" value="Unassembled WGS sequence"/>
</dbReference>
<dbReference type="InterPro" id="IPR037066">
    <property type="entry name" value="Plug_dom_sf"/>
</dbReference>
<dbReference type="SUPFAM" id="SSF56935">
    <property type="entry name" value="Porins"/>
    <property type="match status" value="1"/>
</dbReference>
<sequence length="215" mass="24067">MEPLYIIDDVFVSEEKIRNLNKNEIANISVLKETKAISLYGYRGAGGVILISTKKGDFTSNGDFIEDGIANTRFEISKLHSIPTNDDVTVIEIENYEVPATYSSFAAPVLNENVFLTVEIKNWEQYNLLPAEANVYFEGSYSGKTNINPQSTNEKLTISLGVDPNVAVKRTQPKDYKKNAFIGSNKIISKQYEIELKNNKSSAIDLVLYDRIPIS</sequence>
<dbReference type="Pfam" id="PF13598">
    <property type="entry name" value="DUF4139"/>
    <property type="match status" value="1"/>
</dbReference>
<dbReference type="PANTHER" id="PTHR31005:SF8">
    <property type="entry name" value="DUF4139 DOMAIN-CONTAINING PROTEIN"/>
    <property type="match status" value="1"/>
</dbReference>
<keyword evidence="3" id="KW-1185">Reference proteome</keyword>
<dbReference type="EMBL" id="VOSB01000027">
    <property type="protein sequence ID" value="TXE15640.1"/>
    <property type="molecule type" value="Genomic_DNA"/>
</dbReference>
<dbReference type="AlphaFoldDB" id="A0A5C7BCG9"/>
<dbReference type="OrthoDB" id="634585at2"/>
<dbReference type="InterPro" id="IPR011935">
    <property type="entry name" value="CHP02231"/>
</dbReference>
<gene>
    <name evidence="2" type="ORF">ES692_15745</name>
</gene>
<comment type="caution">
    <text evidence="2">The sequence shown here is derived from an EMBL/GenBank/DDBJ whole genome shotgun (WGS) entry which is preliminary data.</text>
</comment>
<dbReference type="STRING" id="1123037.GCA_000425305_01349"/>
<organism evidence="2 3">
    <name type="scientific">Psychroserpens burtonensis</name>
    <dbReference type="NCBI Taxonomy" id="49278"/>
    <lineage>
        <taxon>Bacteria</taxon>
        <taxon>Pseudomonadati</taxon>
        <taxon>Bacteroidota</taxon>
        <taxon>Flavobacteriia</taxon>
        <taxon>Flavobacteriales</taxon>
        <taxon>Flavobacteriaceae</taxon>
        <taxon>Psychroserpens</taxon>
    </lineage>
</organism>
<proteinExistence type="predicted"/>
<name>A0A5C7BCG9_9FLAO</name>
<dbReference type="PANTHER" id="PTHR31005">
    <property type="entry name" value="DUF4139 DOMAIN-CONTAINING PROTEIN"/>
    <property type="match status" value="1"/>
</dbReference>
<dbReference type="Gene3D" id="2.170.130.10">
    <property type="entry name" value="TonB-dependent receptor, plug domain"/>
    <property type="match status" value="1"/>
</dbReference>
<reference evidence="2 3" key="1">
    <citation type="submission" date="2019-08" db="EMBL/GenBank/DDBJ databases">
        <title>Genome of Psychroserpens burtonensis ACAM 167.</title>
        <authorList>
            <person name="Bowman J.P."/>
        </authorList>
    </citation>
    <scope>NUCLEOTIDE SEQUENCE [LARGE SCALE GENOMIC DNA]</scope>
    <source>
        <strain evidence="2 3">ACAM 167</strain>
    </source>
</reference>
<accession>A0A5C7BCG9</accession>
<feature type="domain" description="DUF4139" evidence="1">
    <location>
        <begin position="68"/>
        <end position="215"/>
    </location>
</feature>
<evidence type="ECO:0000259" key="1">
    <source>
        <dbReference type="Pfam" id="PF13598"/>
    </source>
</evidence>
<dbReference type="InterPro" id="IPR037291">
    <property type="entry name" value="DUF4139"/>
</dbReference>